<evidence type="ECO:0000259" key="6">
    <source>
        <dbReference type="PROSITE" id="PS51898"/>
    </source>
</evidence>
<evidence type="ECO:0000256" key="2">
    <source>
        <dbReference type="ARBA" id="ARBA00022908"/>
    </source>
</evidence>
<dbReference type="Gene3D" id="3.30.160.390">
    <property type="entry name" value="Integrase, DNA-binding domain"/>
    <property type="match status" value="1"/>
</dbReference>
<gene>
    <name evidence="8" type="ORF">KL86PLE_10025</name>
    <name evidence="9" type="ORF">KL86PLE_130511</name>
</gene>
<reference evidence="8" key="1">
    <citation type="submission" date="2016-08" db="EMBL/GenBank/DDBJ databases">
        <authorList>
            <person name="Seilhamer J.J."/>
        </authorList>
    </citation>
    <scope>NUCLEOTIDE SEQUENCE</scope>
    <source>
        <strain evidence="8">86</strain>
    </source>
</reference>
<dbReference type="Pfam" id="PF13356">
    <property type="entry name" value="Arm-DNA-bind_3"/>
    <property type="match status" value="1"/>
</dbReference>
<keyword evidence="2" id="KW-0229">DNA integration</keyword>
<dbReference type="InterPro" id="IPR011010">
    <property type="entry name" value="DNA_brk_join_enz"/>
</dbReference>
<dbReference type="PROSITE" id="PS51898">
    <property type="entry name" value="TYR_RECOMBINASE"/>
    <property type="match status" value="1"/>
</dbReference>
<dbReference type="InterPro" id="IPR044068">
    <property type="entry name" value="CB"/>
</dbReference>
<evidence type="ECO:0000259" key="7">
    <source>
        <dbReference type="PROSITE" id="PS51900"/>
    </source>
</evidence>
<feature type="domain" description="Core-binding (CB)" evidence="7">
    <location>
        <begin position="109"/>
        <end position="190"/>
    </location>
</feature>
<organism evidence="8">
    <name type="scientific">uncultured Pleomorphomonas sp</name>
    <dbReference type="NCBI Taxonomy" id="442121"/>
    <lineage>
        <taxon>Bacteria</taxon>
        <taxon>Pseudomonadati</taxon>
        <taxon>Pseudomonadota</taxon>
        <taxon>Alphaproteobacteria</taxon>
        <taxon>Hyphomicrobiales</taxon>
        <taxon>Pleomorphomonadaceae</taxon>
        <taxon>Pleomorphomonas</taxon>
        <taxon>environmental samples</taxon>
    </lineage>
</organism>
<dbReference type="Pfam" id="PF22022">
    <property type="entry name" value="Phage_int_M"/>
    <property type="match status" value="1"/>
</dbReference>
<dbReference type="InterPro" id="IPR025166">
    <property type="entry name" value="Integrase_DNA_bind_dom"/>
</dbReference>
<accession>A0A212KXP3</accession>
<dbReference type="InterPro" id="IPR013762">
    <property type="entry name" value="Integrase-like_cat_sf"/>
</dbReference>
<name>A0A212KXP3_9HYPH</name>
<proteinExistence type="inferred from homology"/>
<dbReference type="InterPro" id="IPR053876">
    <property type="entry name" value="Phage_int_M"/>
</dbReference>
<protein>
    <submittedName>
        <fullName evidence="8">Phage integrase</fullName>
    </submittedName>
</protein>
<keyword evidence="3 5" id="KW-0238">DNA-binding</keyword>
<dbReference type="GO" id="GO:0006310">
    <property type="term" value="P:DNA recombination"/>
    <property type="evidence" value="ECO:0007669"/>
    <property type="project" value="UniProtKB-KW"/>
</dbReference>
<dbReference type="PANTHER" id="PTHR30629">
    <property type="entry name" value="PROPHAGE INTEGRASE"/>
    <property type="match status" value="1"/>
</dbReference>
<evidence type="ECO:0000256" key="1">
    <source>
        <dbReference type="ARBA" id="ARBA00008857"/>
    </source>
</evidence>
<dbReference type="Gene3D" id="1.10.150.130">
    <property type="match status" value="1"/>
</dbReference>
<dbReference type="PANTHER" id="PTHR30629:SF2">
    <property type="entry name" value="PROPHAGE INTEGRASE INTS-RELATED"/>
    <property type="match status" value="1"/>
</dbReference>
<dbReference type="AlphaFoldDB" id="A0A212KXP3"/>
<dbReference type="SUPFAM" id="SSF56349">
    <property type="entry name" value="DNA breaking-rejoining enzymes"/>
    <property type="match status" value="1"/>
</dbReference>
<evidence type="ECO:0000313" key="8">
    <source>
        <dbReference type="EMBL" id="SCM70068.1"/>
    </source>
</evidence>
<dbReference type="InterPro" id="IPR050808">
    <property type="entry name" value="Phage_Integrase"/>
</dbReference>
<evidence type="ECO:0000256" key="4">
    <source>
        <dbReference type="ARBA" id="ARBA00023172"/>
    </source>
</evidence>
<keyword evidence="4" id="KW-0233">DNA recombination</keyword>
<dbReference type="InterPro" id="IPR038488">
    <property type="entry name" value="Integrase_DNA-bd_sf"/>
</dbReference>
<dbReference type="RefSeq" id="WP_288195431.1">
    <property type="nucleotide sequence ID" value="NZ_LT608334.1"/>
</dbReference>
<dbReference type="PROSITE" id="PS51900">
    <property type="entry name" value="CB"/>
    <property type="match status" value="1"/>
</dbReference>
<feature type="domain" description="Tyr recombinase" evidence="6">
    <location>
        <begin position="221"/>
        <end position="409"/>
    </location>
</feature>
<dbReference type="GO" id="GO:0015074">
    <property type="term" value="P:DNA integration"/>
    <property type="evidence" value="ECO:0007669"/>
    <property type="project" value="UniProtKB-KW"/>
</dbReference>
<dbReference type="EMBL" id="FMJD01000005">
    <property type="protein sequence ID" value="SCM75110.1"/>
    <property type="molecule type" value="Genomic_DNA"/>
</dbReference>
<dbReference type="InterPro" id="IPR002104">
    <property type="entry name" value="Integrase_catalytic"/>
</dbReference>
<dbReference type="CDD" id="cd00801">
    <property type="entry name" value="INT_P4_C"/>
    <property type="match status" value="1"/>
</dbReference>
<dbReference type="Pfam" id="PF00589">
    <property type="entry name" value="Phage_integrase"/>
    <property type="match status" value="1"/>
</dbReference>
<sequence>MPKKAKELSAIEVKRLTHPGHGHNVAFAVGGVDGLLLQVTPTGARSWLMRTMVGGRRRNIGLGGYPTVSLAEARQRAREAAAEIRKGADPVEQRKAARAALVTAQKRGLLFKDAVDRFLETKLQEFKNEKHKAQWRSTLDNYALPAIGDMLVGDIAVRDVLRAVEPIWTDKTETAARLRGRIEAVLSWATVAGYRSGDNPARWAGNLKELLPAPSKIKGEENHPAVQLGDVTRWFSALQKREGMGSRALEFLTLTACRSQEVRGAGWDEIDLDAGIWIIPSARMKMGKEHRIPLTKDALELLKALPRFKDNPLVFPATRGGQLSDMTLSATMRRLHEADIEAGGAGFIDRKNKRPAVPHGLRSTFRDWIAERTTFPGEMAEVALAHRISNDVEAAYRRGDMIQKRRAMMEAWGRFLHGSSVGKVVEMPRRA</sequence>
<dbReference type="EMBL" id="FMJD01000001">
    <property type="protein sequence ID" value="SCM70068.1"/>
    <property type="molecule type" value="Genomic_DNA"/>
</dbReference>
<evidence type="ECO:0000313" key="9">
    <source>
        <dbReference type="EMBL" id="SCM75110.1"/>
    </source>
</evidence>
<evidence type="ECO:0000256" key="3">
    <source>
        <dbReference type="ARBA" id="ARBA00023125"/>
    </source>
</evidence>
<comment type="similarity">
    <text evidence="1">Belongs to the 'phage' integrase family.</text>
</comment>
<dbReference type="Gene3D" id="1.10.443.10">
    <property type="entry name" value="Intergrase catalytic core"/>
    <property type="match status" value="1"/>
</dbReference>
<dbReference type="InterPro" id="IPR010998">
    <property type="entry name" value="Integrase_recombinase_N"/>
</dbReference>
<dbReference type="GO" id="GO:0003677">
    <property type="term" value="F:DNA binding"/>
    <property type="evidence" value="ECO:0007669"/>
    <property type="project" value="UniProtKB-UniRule"/>
</dbReference>
<evidence type="ECO:0000256" key="5">
    <source>
        <dbReference type="PROSITE-ProRule" id="PRU01248"/>
    </source>
</evidence>